<feature type="region of interest" description="Disordered" evidence="1">
    <location>
        <begin position="564"/>
        <end position="635"/>
    </location>
</feature>
<dbReference type="SUPFAM" id="SSF48065">
    <property type="entry name" value="DBL homology domain (DH-domain)"/>
    <property type="match status" value="1"/>
</dbReference>
<dbReference type="GO" id="GO:0035556">
    <property type="term" value="P:intracellular signal transduction"/>
    <property type="evidence" value="ECO:0007669"/>
    <property type="project" value="InterPro"/>
</dbReference>
<organism evidence="4 5">
    <name type="scientific">Ogataea haglerorum</name>
    <dbReference type="NCBI Taxonomy" id="1937702"/>
    <lineage>
        <taxon>Eukaryota</taxon>
        <taxon>Fungi</taxon>
        <taxon>Dikarya</taxon>
        <taxon>Ascomycota</taxon>
        <taxon>Saccharomycotina</taxon>
        <taxon>Pichiomycetes</taxon>
        <taxon>Pichiales</taxon>
        <taxon>Pichiaceae</taxon>
        <taxon>Ogataea</taxon>
    </lineage>
</organism>
<dbReference type="PANTHER" id="PTHR47339">
    <property type="entry name" value="CELL DIVISION CONTROL PROTEIN 24"/>
    <property type="match status" value="1"/>
</dbReference>
<dbReference type="PROSITE" id="PS50010">
    <property type="entry name" value="DH_2"/>
    <property type="match status" value="1"/>
</dbReference>
<dbReference type="Pfam" id="PF00621">
    <property type="entry name" value="RhoGEF"/>
    <property type="match status" value="1"/>
</dbReference>
<feature type="compositionally biased region" description="Low complexity" evidence="1">
    <location>
        <begin position="1"/>
        <end position="21"/>
    </location>
</feature>
<dbReference type="Pfam" id="PF15411">
    <property type="entry name" value="PH_10"/>
    <property type="match status" value="1"/>
</dbReference>
<name>A0AAN6D9U1_9ASCO</name>
<dbReference type="GO" id="GO:0000935">
    <property type="term" value="C:division septum"/>
    <property type="evidence" value="ECO:0007669"/>
    <property type="project" value="TreeGrafter"/>
</dbReference>
<dbReference type="CDD" id="cd00160">
    <property type="entry name" value="RhoGEF"/>
    <property type="match status" value="1"/>
</dbReference>
<dbReference type="Proteomes" id="UP000738402">
    <property type="component" value="Unassembled WGS sequence"/>
</dbReference>
<dbReference type="GO" id="GO:0030010">
    <property type="term" value="P:establishment of cell polarity"/>
    <property type="evidence" value="ECO:0007669"/>
    <property type="project" value="TreeGrafter"/>
</dbReference>
<feature type="region of interest" description="Disordered" evidence="1">
    <location>
        <begin position="1"/>
        <end position="25"/>
    </location>
</feature>
<accession>A0AAN6D9U1</accession>
<dbReference type="PROSITE" id="PS51745">
    <property type="entry name" value="PB1"/>
    <property type="match status" value="1"/>
</dbReference>
<protein>
    <submittedName>
        <fullName evidence="4">Uncharacterized protein</fullName>
    </submittedName>
</protein>
<reference evidence="4" key="1">
    <citation type="journal article" date="2021" name="G3 (Bethesda)">
        <title>Genomic diversity, chromosomal rearrangements, and interspecies hybridization in the ogataea polymorpha species complex.</title>
        <authorList>
            <person name="Hanson S.J."/>
            <person name="Cinneide E.O."/>
            <person name="Salzberg L.I."/>
            <person name="Wolfe K.H."/>
            <person name="McGowan J."/>
            <person name="Fitzpatrick D.A."/>
            <person name="Matlin K."/>
        </authorList>
    </citation>
    <scope>NUCLEOTIDE SEQUENCE</scope>
    <source>
        <strain evidence="4">83-405-1</strain>
    </source>
</reference>
<evidence type="ECO:0000313" key="5">
    <source>
        <dbReference type="Proteomes" id="UP000738402"/>
    </source>
</evidence>
<dbReference type="InterPro" id="IPR001331">
    <property type="entry name" value="GDS_CDC24_CS"/>
</dbReference>
<evidence type="ECO:0000259" key="3">
    <source>
        <dbReference type="PROSITE" id="PS51745"/>
    </source>
</evidence>
<dbReference type="InterPro" id="IPR010481">
    <property type="entry name" value="Cdc24/Scd1_N"/>
</dbReference>
<proteinExistence type="predicted"/>
<dbReference type="InterPro" id="IPR000270">
    <property type="entry name" value="PB1_dom"/>
</dbReference>
<dbReference type="PANTHER" id="PTHR47339:SF1">
    <property type="entry name" value="CELL DIVISION CONTROL PROTEIN 24"/>
    <property type="match status" value="1"/>
</dbReference>
<feature type="domain" description="PB1" evidence="3">
    <location>
        <begin position="652"/>
        <end position="749"/>
    </location>
</feature>
<dbReference type="InterPro" id="IPR035899">
    <property type="entry name" value="DBL_dom_sf"/>
</dbReference>
<dbReference type="GO" id="GO:0031106">
    <property type="term" value="P:septin ring organization"/>
    <property type="evidence" value="ECO:0007669"/>
    <property type="project" value="TreeGrafter"/>
</dbReference>
<dbReference type="SMART" id="SM00666">
    <property type="entry name" value="PB1"/>
    <property type="match status" value="1"/>
</dbReference>
<dbReference type="Gene3D" id="1.20.900.10">
    <property type="entry name" value="Dbl homology (DH) domain"/>
    <property type="match status" value="1"/>
</dbReference>
<dbReference type="PROSITE" id="PS00741">
    <property type="entry name" value="DH_1"/>
    <property type="match status" value="1"/>
</dbReference>
<evidence type="ECO:0000259" key="2">
    <source>
        <dbReference type="PROSITE" id="PS50010"/>
    </source>
</evidence>
<dbReference type="GO" id="GO:0005085">
    <property type="term" value="F:guanyl-nucleotide exchange factor activity"/>
    <property type="evidence" value="ECO:0007669"/>
    <property type="project" value="InterPro"/>
</dbReference>
<dbReference type="GO" id="GO:0043332">
    <property type="term" value="C:mating projection tip"/>
    <property type="evidence" value="ECO:0007669"/>
    <property type="project" value="TreeGrafter"/>
</dbReference>
<dbReference type="Gene3D" id="2.30.29.30">
    <property type="entry name" value="Pleckstrin-homology domain (PH domain)/Phosphotyrosine-binding domain (PTB)"/>
    <property type="match status" value="1"/>
</dbReference>
<dbReference type="InterPro" id="IPR053026">
    <property type="entry name" value="CDC42_GEF"/>
</dbReference>
<evidence type="ECO:0000256" key="1">
    <source>
        <dbReference type="SAM" id="MobiDB-lite"/>
    </source>
</evidence>
<dbReference type="InterPro" id="IPR000219">
    <property type="entry name" value="DH_dom"/>
</dbReference>
<feature type="compositionally biased region" description="Low complexity" evidence="1">
    <location>
        <begin position="587"/>
        <end position="596"/>
    </location>
</feature>
<dbReference type="InterPro" id="IPR053793">
    <property type="entry name" value="PB1-like"/>
</dbReference>
<dbReference type="CDD" id="cd13246">
    <property type="entry name" value="PH_Scd1"/>
    <property type="match status" value="1"/>
</dbReference>
<dbReference type="GO" id="GO:0005634">
    <property type="term" value="C:nucleus"/>
    <property type="evidence" value="ECO:0007669"/>
    <property type="project" value="TreeGrafter"/>
</dbReference>
<dbReference type="Gene3D" id="3.10.20.90">
    <property type="entry name" value="Phosphatidylinositol 3-kinase Catalytic Subunit, Chain A, domain 1"/>
    <property type="match status" value="1"/>
</dbReference>
<comment type="caution">
    <text evidence="4">The sequence shown here is derived from an EMBL/GenBank/DDBJ whole genome shotgun (WGS) entry which is preliminary data.</text>
</comment>
<evidence type="ECO:0000313" key="4">
    <source>
        <dbReference type="EMBL" id="KAG7730753.1"/>
    </source>
</evidence>
<feature type="compositionally biased region" description="Polar residues" evidence="1">
    <location>
        <begin position="624"/>
        <end position="634"/>
    </location>
</feature>
<dbReference type="GO" id="GO:0005737">
    <property type="term" value="C:cytoplasm"/>
    <property type="evidence" value="ECO:0007669"/>
    <property type="project" value="TreeGrafter"/>
</dbReference>
<feature type="domain" description="DH" evidence="2">
    <location>
        <begin position="228"/>
        <end position="403"/>
    </location>
</feature>
<dbReference type="Pfam" id="PF06395">
    <property type="entry name" value="CDC24"/>
    <property type="match status" value="1"/>
</dbReference>
<dbReference type="EMBL" id="JAHLUH010000001">
    <property type="protein sequence ID" value="KAG7730753.1"/>
    <property type="molecule type" value="Genomic_DNA"/>
</dbReference>
<gene>
    <name evidence="4" type="ORF">KL933_000548</name>
</gene>
<dbReference type="InterPro" id="IPR011993">
    <property type="entry name" value="PH-like_dom_sf"/>
</dbReference>
<sequence length="751" mass="84040">MSLPTRTSSTTSVPSASRTPSGPVASQSLIMNKRAAHKNSLYYVALRLLDRLAKVPGMAPYLELAYSAAEDCAEQQAYALSSRSSQRRSGSDARSSDSLLSYWDSTLFTFSAGILPAQTSHDPVTPLLKLFQQGAPLCLIFNCLSPENKIELVLSDDIKVCKMSVYKFLSACKQHLNIRDDELFSITSVFSDDTSQLLQVIAAVNLVLDFEPRFDAADVPDQVRADDARSRVVREIVESERKYVQDLEILHQFRAELIRAELISSENINLLFPNLPEIVDFQRRFLVGLECNAAVPGKYQRIGSVFLHPGAQGFRIYEPWSLYQTTAVDFVNREAANLQRSSALINSPYELQSFLIKPVQRLCKYPLLLQELLRLTDPSWPNYSELHLALLSSKEVANKINESQRKSENIQLTKELQDRVVDWKGYSLANAGELLHANHVTVKDLLSDGHSSEKEVHCYLFEKMVFFFKEASHKNRLAQKLKASSVPAAQNPPLSLSGIVYISKIYRCTPSDSSKHFGGTGHFLTLRWRGSRDAGGCVIRFRLEEQLAQWEAAIRRLSSEEDYFARRSTSPARSDELSNRVSAQTRSSSTSSDHSSYFYPKPRTVSSSTATTAPHPGADKKLRSVSSPVTSSDRTAPLNPALAALSLSQPQKVHIKLIYNTSAVHLSVDANVAFSELVDTLVHKLNYSFGSSADGDRTFAAHNSKFRYRDEDGEFVRFQSQADWQMAKEMLDEVEDEEERILNIAVQRAGV</sequence>
<dbReference type="AlphaFoldDB" id="A0AAN6D9U1"/>
<dbReference type="SMART" id="SM00325">
    <property type="entry name" value="RhoGEF"/>
    <property type="match status" value="1"/>
</dbReference>
<dbReference type="CDD" id="cd05992">
    <property type="entry name" value="PB1"/>
    <property type="match status" value="1"/>
</dbReference>
<dbReference type="SUPFAM" id="SSF54277">
    <property type="entry name" value="CAD &amp; PB1 domains"/>
    <property type="match status" value="1"/>
</dbReference>
<dbReference type="Pfam" id="PF00564">
    <property type="entry name" value="PB1"/>
    <property type="match status" value="1"/>
</dbReference>
<dbReference type="SUPFAM" id="SSF50729">
    <property type="entry name" value="PH domain-like"/>
    <property type="match status" value="1"/>
</dbReference>
<dbReference type="InterPro" id="IPR033511">
    <property type="entry name" value="Cdc24/Scd1_PH_dom"/>
</dbReference>